<evidence type="ECO:0000256" key="1">
    <source>
        <dbReference type="SAM" id="MobiDB-lite"/>
    </source>
</evidence>
<proteinExistence type="predicted"/>
<dbReference type="AlphaFoldDB" id="A0A7J6HBH2"/>
<organism evidence="2 3">
    <name type="scientific">Cannabis sativa</name>
    <name type="common">Hemp</name>
    <name type="synonym">Marijuana</name>
    <dbReference type="NCBI Taxonomy" id="3483"/>
    <lineage>
        <taxon>Eukaryota</taxon>
        <taxon>Viridiplantae</taxon>
        <taxon>Streptophyta</taxon>
        <taxon>Embryophyta</taxon>
        <taxon>Tracheophyta</taxon>
        <taxon>Spermatophyta</taxon>
        <taxon>Magnoliopsida</taxon>
        <taxon>eudicotyledons</taxon>
        <taxon>Gunneridae</taxon>
        <taxon>Pentapetalae</taxon>
        <taxon>rosids</taxon>
        <taxon>fabids</taxon>
        <taxon>Rosales</taxon>
        <taxon>Cannabaceae</taxon>
        <taxon>Cannabis</taxon>
    </lineage>
</organism>
<accession>A0A7J6HBH2</accession>
<gene>
    <name evidence="2" type="ORF">G4B88_007533</name>
</gene>
<evidence type="ECO:0000313" key="2">
    <source>
        <dbReference type="EMBL" id="KAF4391958.1"/>
    </source>
</evidence>
<feature type="region of interest" description="Disordered" evidence="1">
    <location>
        <begin position="136"/>
        <end position="166"/>
    </location>
</feature>
<dbReference type="Proteomes" id="UP000583929">
    <property type="component" value="Unassembled WGS sequence"/>
</dbReference>
<name>A0A7J6HBH2_CANSA</name>
<sequence length="166" mass="18410">MQEARVRDDAKYLLESPITSSALCDREWEALPSWTPTALLFSLLSQPRSLLCSAIRSRSRSHTSSRLSRTRTCTRTFSLPSTGGALTTLDHLSLYSQSPSLSLILLSHTNLQQTKVLRSSQASQTAADLSKEAVAQEFHDQQESGEEDALEQANSSLDPVEDRQHH</sequence>
<dbReference type="EMBL" id="JAATIQ010000055">
    <property type="protein sequence ID" value="KAF4391958.1"/>
    <property type="molecule type" value="Genomic_DNA"/>
</dbReference>
<protein>
    <submittedName>
        <fullName evidence="2">Uncharacterized protein</fullName>
    </submittedName>
</protein>
<comment type="caution">
    <text evidence="2">The sequence shown here is derived from an EMBL/GenBank/DDBJ whole genome shotgun (WGS) entry which is preliminary data.</text>
</comment>
<evidence type="ECO:0000313" key="3">
    <source>
        <dbReference type="Proteomes" id="UP000583929"/>
    </source>
</evidence>
<keyword evidence="3" id="KW-1185">Reference proteome</keyword>
<reference evidence="2 3" key="1">
    <citation type="journal article" date="2020" name="bioRxiv">
        <title>Sequence and annotation of 42 cannabis genomes reveals extensive copy number variation in cannabinoid synthesis and pathogen resistance genes.</title>
        <authorList>
            <person name="Mckernan K.J."/>
            <person name="Helbert Y."/>
            <person name="Kane L.T."/>
            <person name="Ebling H."/>
            <person name="Zhang L."/>
            <person name="Liu B."/>
            <person name="Eaton Z."/>
            <person name="Mclaughlin S."/>
            <person name="Kingan S."/>
            <person name="Baybayan P."/>
            <person name="Concepcion G."/>
            <person name="Jordan M."/>
            <person name="Riva A."/>
            <person name="Barbazuk W."/>
            <person name="Harkins T."/>
        </authorList>
    </citation>
    <scope>NUCLEOTIDE SEQUENCE [LARGE SCALE GENOMIC DNA]</scope>
    <source>
        <strain evidence="3">cv. Jamaican Lion 4</strain>
        <tissue evidence="2">Leaf</tissue>
    </source>
</reference>